<gene>
    <name evidence="1" type="ORF">AB6D66_01125</name>
</gene>
<organism evidence="1 2">
    <name type="scientific">Vibrio pomeroyi</name>
    <dbReference type="NCBI Taxonomy" id="198832"/>
    <lineage>
        <taxon>Bacteria</taxon>
        <taxon>Pseudomonadati</taxon>
        <taxon>Pseudomonadota</taxon>
        <taxon>Gammaproteobacteria</taxon>
        <taxon>Vibrionales</taxon>
        <taxon>Vibrionaceae</taxon>
        <taxon>Vibrio</taxon>
    </lineage>
</organism>
<protein>
    <submittedName>
        <fullName evidence="1">Uncharacterized protein</fullName>
    </submittedName>
</protein>
<name>A0ABV4MR81_9VIBR</name>
<dbReference type="EMBL" id="JBFSSG010000001">
    <property type="protein sequence ID" value="MEZ8719649.1"/>
    <property type="molecule type" value="Genomic_DNA"/>
</dbReference>
<accession>A0ABV4MR81</accession>
<evidence type="ECO:0000313" key="2">
    <source>
        <dbReference type="Proteomes" id="UP001570071"/>
    </source>
</evidence>
<comment type="caution">
    <text evidence="1">The sequence shown here is derived from an EMBL/GenBank/DDBJ whole genome shotgun (WGS) entry which is preliminary data.</text>
</comment>
<evidence type="ECO:0000313" key="1">
    <source>
        <dbReference type="EMBL" id="MEZ8719649.1"/>
    </source>
</evidence>
<sequence>MTKEMKVMGGVLLVWTLILCAGFAFVLKTVHDGNKAKFDEVGQAMSMLSSQVASSPKVVTLDLAKVARQWKGRNDQLAMKAVETTVKFYNEKGYLVVDRASVIGEVGKYEGLVPTPEKMEKMMGQAKK</sequence>
<proteinExistence type="predicted"/>
<keyword evidence="2" id="KW-1185">Reference proteome</keyword>
<reference evidence="1 2" key="1">
    <citation type="journal article" date="2024" name="ISME J.">
        <title>Tailless and filamentous prophages are predominant in marine Vibrio.</title>
        <authorList>
            <person name="Steensen K."/>
            <person name="Seneca J."/>
            <person name="Bartlau N."/>
            <person name="Yu X.A."/>
            <person name="Hussain F.A."/>
            <person name="Polz M.F."/>
        </authorList>
    </citation>
    <scope>NUCLEOTIDE SEQUENCE [LARGE SCALE GENOMIC DNA]</scope>
    <source>
        <strain evidence="1 2">10N.239.312.F12</strain>
    </source>
</reference>
<dbReference type="RefSeq" id="WP_269336776.1">
    <property type="nucleotide sequence ID" value="NZ_JBFSSG010000001.1"/>
</dbReference>
<dbReference type="Proteomes" id="UP001570071">
    <property type="component" value="Unassembled WGS sequence"/>
</dbReference>